<accession>A0ABQ5Q313</accession>
<feature type="signal peptide" evidence="1">
    <location>
        <begin position="1"/>
        <end position="19"/>
    </location>
</feature>
<dbReference type="Proteomes" id="UP001165089">
    <property type="component" value="Unassembled WGS sequence"/>
</dbReference>
<dbReference type="Pfam" id="PF11141">
    <property type="entry name" value="DUF2914"/>
    <property type="match status" value="1"/>
</dbReference>
<reference evidence="3 4" key="1">
    <citation type="journal article" date="2023" name="Antonie Van Leeuwenhoek">
        <title>Mesoterricola silvestris gen. nov., sp. nov., Mesoterricola sediminis sp. nov., Geothrix oryzae sp. nov., Geothrix edaphica sp. nov., Geothrix rubra sp. nov., and Geothrix limicola sp. nov., six novel members of Acidobacteriota isolated from soils.</title>
        <authorList>
            <person name="Itoh H."/>
            <person name="Sugisawa Y."/>
            <person name="Mise K."/>
            <person name="Xu Z."/>
            <person name="Kuniyasu M."/>
            <person name="Ushijima N."/>
            <person name="Kawano K."/>
            <person name="Kobayashi E."/>
            <person name="Shiratori Y."/>
            <person name="Masuda Y."/>
            <person name="Senoo K."/>
        </authorList>
    </citation>
    <scope>NUCLEOTIDE SEQUENCE [LARGE SCALE GENOMIC DNA]</scope>
    <source>
        <strain evidence="3 4">Red803</strain>
    </source>
</reference>
<dbReference type="RefSeq" id="WP_285722726.1">
    <property type="nucleotide sequence ID" value="NZ_BSDD01000001.1"/>
</dbReference>
<evidence type="ECO:0000259" key="2">
    <source>
        <dbReference type="Pfam" id="PF11141"/>
    </source>
</evidence>
<name>A0ABQ5Q313_9BACT</name>
<protein>
    <recommendedName>
        <fullName evidence="2">DUF2914 domain-containing protein</fullName>
    </recommendedName>
</protein>
<evidence type="ECO:0000256" key="1">
    <source>
        <dbReference type="SAM" id="SignalP"/>
    </source>
</evidence>
<dbReference type="EMBL" id="BSDD01000001">
    <property type="protein sequence ID" value="GLH69003.1"/>
    <property type="molecule type" value="Genomic_DNA"/>
</dbReference>
<evidence type="ECO:0000313" key="4">
    <source>
        <dbReference type="Proteomes" id="UP001165089"/>
    </source>
</evidence>
<gene>
    <name evidence="3" type="ORF">GETHPA_05360</name>
</gene>
<proteinExistence type="predicted"/>
<comment type="caution">
    <text evidence="3">The sequence shown here is derived from an EMBL/GenBank/DDBJ whole genome shotgun (WGS) entry which is preliminary data.</text>
</comment>
<sequence>MRIASLIPLVLPVALLAQAPAPKPKAEAAPAPEATSIRPHAEVKVGTAVEKMEVVGEATDFKVAAGTKLYAWTKVWNPGDSVTVVFSKGETSSKQELKVPHSPYRTNAYRTFRQGDGGSWTVKVLAADGTELGSAAFTVEIQ</sequence>
<organism evidence="3 4">
    <name type="scientific">Geothrix rubra</name>
    <dbReference type="NCBI Taxonomy" id="2927977"/>
    <lineage>
        <taxon>Bacteria</taxon>
        <taxon>Pseudomonadati</taxon>
        <taxon>Acidobacteriota</taxon>
        <taxon>Holophagae</taxon>
        <taxon>Holophagales</taxon>
        <taxon>Holophagaceae</taxon>
        <taxon>Geothrix</taxon>
    </lineage>
</organism>
<feature type="domain" description="DUF2914" evidence="2">
    <location>
        <begin position="88"/>
        <end position="139"/>
    </location>
</feature>
<dbReference type="InterPro" id="IPR022606">
    <property type="entry name" value="DUF2914"/>
</dbReference>
<keyword evidence="4" id="KW-1185">Reference proteome</keyword>
<feature type="chain" id="PRO_5047046298" description="DUF2914 domain-containing protein" evidence="1">
    <location>
        <begin position="20"/>
        <end position="142"/>
    </location>
</feature>
<evidence type="ECO:0000313" key="3">
    <source>
        <dbReference type="EMBL" id="GLH69003.1"/>
    </source>
</evidence>
<keyword evidence="1" id="KW-0732">Signal</keyword>